<evidence type="ECO:0000256" key="6">
    <source>
        <dbReference type="ARBA" id="ARBA00023136"/>
    </source>
</evidence>
<evidence type="ECO:0000256" key="9">
    <source>
        <dbReference type="SAM" id="Phobius"/>
    </source>
</evidence>
<dbReference type="PANTHER" id="PTHR33562">
    <property type="entry name" value="ATILLA, ISOFORM B-RELATED-RELATED"/>
    <property type="match status" value="1"/>
</dbReference>
<keyword evidence="6 9" id="KW-0472">Membrane</keyword>
<dbReference type="EnsemblMetazoa" id="ASIC014029-RA">
    <property type="protein sequence ID" value="ASIC014029-PA"/>
    <property type="gene ID" value="ASIC014029"/>
</dbReference>
<accession>A0A084W760</accession>
<comment type="subcellular location">
    <subcellularLocation>
        <location evidence="1">Membrane</location>
        <topology evidence="1">Lipid-anchor</topology>
        <topology evidence="1">GPI-anchor</topology>
    </subcellularLocation>
</comment>
<gene>
    <name evidence="11" type="ORF">ZHAS_00014029</name>
</gene>
<protein>
    <submittedName>
        <fullName evidence="12">UPAR/Ly6 domain-containing protein</fullName>
    </submittedName>
</protein>
<keyword evidence="7" id="KW-0325">Glycoprotein</keyword>
<keyword evidence="8" id="KW-0449">Lipoprotein</keyword>
<dbReference type="InterPro" id="IPR050975">
    <property type="entry name" value="Sleep_regulator"/>
</dbReference>
<dbReference type="OMA" id="CNGANSV"/>
<dbReference type="AlphaFoldDB" id="A0A084W760"/>
<dbReference type="OrthoDB" id="6083863at2759"/>
<evidence type="ECO:0000256" key="4">
    <source>
        <dbReference type="ARBA" id="ARBA00022729"/>
    </source>
</evidence>
<evidence type="ECO:0000313" key="12">
    <source>
        <dbReference type="EnsemblMetazoa" id="ASIC014029-PA"/>
    </source>
</evidence>
<dbReference type="Proteomes" id="UP000030765">
    <property type="component" value="Unassembled WGS sequence"/>
</dbReference>
<reference evidence="12" key="2">
    <citation type="submission" date="2020-05" db="UniProtKB">
        <authorList>
            <consortium name="EnsemblMetazoa"/>
        </authorList>
    </citation>
    <scope>IDENTIFICATION</scope>
</reference>
<sequence>MRQHVSAIAICFGVILLFTSTASALQCYECAGSVDWNECQSRAIKVNCGFSRQVSILGQDIILPAQSRQLELACLSLSAESTSGSFTAYAYIRQCAYNDKSICSIAEAQLPVGYRVTTCDLCTNDLCNGANSVTIAFSTVLLMVIAVMLRQ</sequence>
<keyword evidence="3 9" id="KW-0812">Transmembrane</keyword>
<feature type="signal peptide" evidence="10">
    <location>
        <begin position="1"/>
        <end position="24"/>
    </location>
</feature>
<evidence type="ECO:0000313" key="13">
    <source>
        <dbReference type="Proteomes" id="UP000030765"/>
    </source>
</evidence>
<evidence type="ECO:0000256" key="7">
    <source>
        <dbReference type="ARBA" id="ARBA00023180"/>
    </source>
</evidence>
<feature type="transmembrane region" description="Helical" evidence="9">
    <location>
        <begin position="129"/>
        <end position="149"/>
    </location>
</feature>
<organism evidence="11">
    <name type="scientific">Anopheles sinensis</name>
    <name type="common">Mosquito</name>
    <dbReference type="NCBI Taxonomy" id="74873"/>
    <lineage>
        <taxon>Eukaryota</taxon>
        <taxon>Metazoa</taxon>
        <taxon>Ecdysozoa</taxon>
        <taxon>Arthropoda</taxon>
        <taxon>Hexapoda</taxon>
        <taxon>Insecta</taxon>
        <taxon>Pterygota</taxon>
        <taxon>Neoptera</taxon>
        <taxon>Endopterygota</taxon>
        <taxon>Diptera</taxon>
        <taxon>Nematocera</taxon>
        <taxon>Culicoidea</taxon>
        <taxon>Culicidae</taxon>
        <taxon>Anophelinae</taxon>
        <taxon>Anopheles</taxon>
    </lineage>
</organism>
<evidence type="ECO:0000256" key="10">
    <source>
        <dbReference type="SAM" id="SignalP"/>
    </source>
</evidence>
<keyword evidence="13" id="KW-1185">Reference proteome</keyword>
<keyword evidence="5 9" id="KW-1133">Transmembrane helix</keyword>
<dbReference type="GO" id="GO:0098552">
    <property type="term" value="C:side of membrane"/>
    <property type="evidence" value="ECO:0007669"/>
    <property type="project" value="UniProtKB-KW"/>
</dbReference>
<reference evidence="11 13" key="1">
    <citation type="journal article" date="2014" name="BMC Genomics">
        <title>Genome sequence of Anopheles sinensis provides insight into genetics basis of mosquito competence for malaria parasites.</title>
        <authorList>
            <person name="Zhou D."/>
            <person name="Zhang D."/>
            <person name="Ding G."/>
            <person name="Shi L."/>
            <person name="Hou Q."/>
            <person name="Ye Y."/>
            <person name="Xu Y."/>
            <person name="Zhou H."/>
            <person name="Xiong C."/>
            <person name="Li S."/>
            <person name="Yu J."/>
            <person name="Hong S."/>
            <person name="Yu X."/>
            <person name="Zou P."/>
            <person name="Chen C."/>
            <person name="Chang X."/>
            <person name="Wang W."/>
            <person name="Lv Y."/>
            <person name="Sun Y."/>
            <person name="Ma L."/>
            <person name="Shen B."/>
            <person name="Zhu C."/>
        </authorList>
    </citation>
    <scope>NUCLEOTIDE SEQUENCE [LARGE SCALE GENOMIC DNA]</scope>
</reference>
<proteinExistence type="predicted"/>
<evidence type="ECO:0000313" key="11">
    <source>
        <dbReference type="EMBL" id="KFB46054.1"/>
    </source>
</evidence>
<keyword evidence="2" id="KW-0336">GPI-anchor</keyword>
<dbReference type="VEuPathDB" id="VectorBase:ASIC014029"/>
<evidence type="ECO:0000256" key="8">
    <source>
        <dbReference type="ARBA" id="ARBA00023288"/>
    </source>
</evidence>
<dbReference type="EMBL" id="ATLV01021118">
    <property type="status" value="NOT_ANNOTATED_CDS"/>
    <property type="molecule type" value="Genomic_DNA"/>
</dbReference>
<evidence type="ECO:0000256" key="5">
    <source>
        <dbReference type="ARBA" id="ARBA00022989"/>
    </source>
</evidence>
<name>A0A084W760_ANOSI</name>
<keyword evidence="4 10" id="KW-0732">Signal</keyword>
<evidence type="ECO:0000256" key="2">
    <source>
        <dbReference type="ARBA" id="ARBA00022622"/>
    </source>
</evidence>
<dbReference type="VEuPathDB" id="VectorBase:ASIS017405"/>
<feature type="chain" id="PRO_5001784633" evidence="10">
    <location>
        <begin position="25"/>
        <end position="151"/>
    </location>
</feature>
<evidence type="ECO:0000256" key="3">
    <source>
        <dbReference type="ARBA" id="ARBA00022692"/>
    </source>
</evidence>
<evidence type="ECO:0000256" key="1">
    <source>
        <dbReference type="ARBA" id="ARBA00004589"/>
    </source>
</evidence>
<dbReference type="EMBL" id="KE525312">
    <property type="protein sequence ID" value="KFB46054.1"/>
    <property type="molecule type" value="Genomic_DNA"/>
</dbReference>
<dbReference type="PANTHER" id="PTHR33562:SF20">
    <property type="entry name" value="PROTEIN QUIVER"/>
    <property type="match status" value="1"/>
</dbReference>